<dbReference type="PANTHER" id="PTHR45024">
    <property type="entry name" value="DEHYDROGENASES, SHORT CHAIN"/>
    <property type="match status" value="1"/>
</dbReference>
<evidence type="ECO:0000259" key="11">
    <source>
        <dbReference type="SMART" id="SM00822"/>
    </source>
</evidence>
<dbReference type="InterPro" id="IPR054357">
    <property type="entry name" value="MFE-2_N"/>
</dbReference>
<evidence type="ECO:0000256" key="1">
    <source>
        <dbReference type="ARBA" id="ARBA00004275"/>
    </source>
</evidence>
<dbReference type="InterPro" id="IPR020904">
    <property type="entry name" value="Sc_DH/Rdtase_CS"/>
</dbReference>
<evidence type="ECO:0000256" key="4">
    <source>
        <dbReference type="ARBA" id="ARBA00022832"/>
    </source>
</evidence>
<dbReference type="PRINTS" id="PR00081">
    <property type="entry name" value="GDHRDH"/>
</dbReference>
<feature type="domain" description="Ketoreductase" evidence="11">
    <location>
        <begin position="11"/>
        <end position="190"/>
    </location>
</feature>
<dbReference type="GO" id="GO:0016491">
    <property type="term" value="F:oxidoreductase activity"/>
    <property type="evidence" value="ECO:0007669"/>
    <property type="project" value="UniProtKB-KW"/>
</dbReference>
<feature type="region of interest" description="Disordered" evidence="10">
    <location>
        <begin position="748"/>
        <end position="774"/>
    </location>
</feature>
<keyword evidence="7" id="KW-0443">Lipid metabolism</keyword>
<dbReference type="GeneID" id="39592569"/>
<comment type="caution">
    <text evidence="12">The sequence shown here is derived from an EMBL/GenBank/DDBJ whole genome shotgun (WGS) entry which is preliminary data.</text>
</comment>
<evidence type="ECO:0000256" key="3">
    <source>
        <dbReference type="ARBA" id="ARBA00006484"/>
    </source>
</evidence>
<keyword evidence="5" id="KW-0521">NADP</keyword>
<keyword evidence="6" id="KW-0560">Oxidoreductase</keyword>
<dbReference type="UniPathway" id="UPA00659"/>
<dbReference type="InterPro" id="IPR057326">
    <property type="entry name" value="KR_dom"/>
</dbReference>
<comment type="similarity">
    <text evidence="3">Belongs to the short-chain dehydrogenases/reductases (SDR) family.</text>
</comment>
<accession>A0A427XSV6</accession>
<dbReference type="STRING" id="105984.A0A427XSV6"/>
<dbReference type="SUPFAM" id="SSF54637">
    <property type="entry name" value="Thioesterase/thiol ester dehydrase-isomerase"/>
    <property type="match status" value="2"/>
</dbReference>
<protein>
    <recommendedName>
        <fullName evidence="11">Ketoreductase domain-containing protein</fullName>
    </recommendedName>
</protein>
<dbReference type="InterPro" id="IPR036291">
    <property type="entry name" value="NAD(P)-bd_dom_sf"/>
</dbReference>
<dbReference type="Gene3D" id="3.40.50.720">
    <property type="entry name" value="NAD(P)-binding Rossmann-like Domain"/>
    <property type="match status" value="2"/>
</dbReference>
<dbReference type="EMBL" id="RSCE01000006">
    <property type="protein sequence ID" value="RSH81831.1"/>
    <property type="molecule type" value="Genomic_DNA"/>
</dbReference>
<evidence type="ECO:0000256" key="6">
    <source>
        <dbReference type="ARBA" id="ARBA00023002"/>
    </source>
</evidence>
<dbReference type="InterPro" id="IPR002347">
    <property type="entry name" value="SDR_fam"/>
</dbReference>
<dbReference type="InterPro" id="IPR029069">
    <property type="entry name" value="HotDog_dom_sf"/>
</dbReference>
<dbReference type="SMART" id="SM00822">
    <property type="entry name" value="PKS_KR"/>
    <property type="match status" value="1"/>
</dbReference>
<dbReference type="RefSeq" id="XP_028476286.1">
    <property type="nucleotide sequence ID" value="XM_028623353.1"/>
</dbReference>
<gene>
    <name evidence="12" type="ORF">EHS24_008026</name>
</gene>
<sequence length="895" mass="95128">MASPALDFKDLVVLITGAGGGIGKAYAHFYGARGAKVVINDVSLEAAQSAVDEIVKAGGQAVPAVGSVTEGQAVVDQAVKAYGTVHVLINNAGILRDTSFKKMTDAQFDAIVAVHLKGAYSMTKAVWPLMRQQKFGRVINTASPAGVYGNLGQANYSAAKMGLTAFSKSLSMEGAKYNITSNAIVPVAASAMTATVMPEDVLRSLSPDHIAPLVGVLTAKNGPKVAGRIFELGAGFYSELRWERAEGVIYKTDSSFTASAVAARWGQVMDFTRNTHPVPGNPEEMSRVIEAQPSLPPNAQGPKIDYKGKTVIITGAGAGLGRTYALYYATLGANVVVNDVSKANADAVVAEVNAAGGKGVAAVCSAEEGDAIVKAGLDAFGSVHALVCNAGILRDKAFVNMTEAMWDDVIKVHLRGTYRCCKAVWPIFQAQKFGRILVTASPNAVYGAHGQANYGTAKAAIIGFCKTLAIEGSRANVLVNCIAPRAGTAMTATVWPKEMLETFKPEFVAPVVAFLTSPECTETGTFYETFGGFAAQMRWERTQGVAFPNDKPVSPEELAANWDKVTSFKQSTHPASAGESFIQISENFGTTSKPNRESEINEKDTEEIKHAKRNPPQGQDFTYTQRDVMLYNLGIGAHATELNNTYENAESFGALPTFGVVPQFISSSTIDLGKIVPNFNPAKLLHGEQYLKIHGPIPTEGTLTNEPRIFEALDKGKAASVTTIVETRDKATGKLIFENHSTVFIRGSGGFGGQQKGDDRGAATAANAAPKRAPDAVVEEKTSEDQAAIYRLSGDYNPLHIDPQFAAIGGFKKPILHGLCSMGFAGRHIINTYGPFSDIKVRFVGTVVPGETLVTEMWKEGDKVLFQVKVKERDAPALANAAVTLVNGGQLKSKL</sequence>
<evidence type="ECO:0000256" key="5">
    <source>
        <dbReference type="ARBA" id="ARBA00022857"/>
    </source>
</evidence>
<dbReference type="PRINTS" id="PR00080">
    <property type="entry name" value="SDRFAMILY"/>
</dbReference>
<reference evidence="12 13" key="1">
    <citation type="submission" date="2018-11" db="EMBL/GenBank/DDBJ databases">
        <title>Genome sequence of Apiotrichum porosum DSM 27194.</title>
        <authorList>
            <person name="Aliyu H."/>
            <person name="Gorte O."/>
            <person name="Ochsenreither K."/>
        </authorList>
    </citation>
    <scope>NUCLEOTIDE SEQUENCE [LARGE SCALE GENOMIC DNA]</scope>
    <source>
        <strain evidence="12 13">DSM 27194</strain>
    </source>
</reference>
<keyword evidence="8" id="KW-0576">Peroxisome</keyword>
<evidence type="ECO:0000256" key="10">
    <source>
        <dbReference type="SAM" id="MobiDB-lite"/>
    </source>
</evidence>
<evidence type="ECO:0000256" key="2">
    <source>
        <dbReference type="ARBA" id="ARBA00005005"/>
    </source>
</evidence>
<dbReference type="InterPro" id="IPR051687">
    <property type="entry name" value="Peroxisomal_Beta-Oxidation"/>
</dbReference>
<dbReference type="SUPFAM" id="SSF51735">
    <property type="entry name" value="NAD(P)-binding Rossmann-fold domains"/>
    <property type="match status" value="2"/>
</dbReference>
<dbReference type="PANTHER" id="PTHR45024:SF2">
    <property type="entry name" value="SCP2 DOMAIN-CONTAINING PROTEIN"/>
    <property type="match status" value="1"/>
</dbReference>
<dbReference type="Pfam" id="PF01575">
    <property type="entry name" value="MaoC_dehydratas"/>
    <property type="match status" value="1"/>
</dbReference>
<comment type="pathway">
    <text evidence="2">Lipid metabolism; fatty acid beta-oxidation.</text>
</comment>
<dbReference type="FunFam" id="3.10.129.10:FF:000013">
    <property type="entry name" value="Peroxisomal multifunctional enzyme type 2"/>
    <property type="match status" value="1"/>
</dbReference>
<keyword evidence="4" id="KW-0276">Fatty acid metabolism</keyword>
<feature type="compositionally biased region" description="Basic and acidic residues" evidence="10">
    <location>
        <begin position="594"/>
        <end position="609"/>
    </location>
</feature>
<evidence type="ECO:0000256" key="8">
    <source>
        <dbReference type="ARBA" id="ARBA00023140"/>
    </source>
</evidence>
<dbReference type="GO" id="GO:0006635">
    <property type="term" value="P:fatty acid beta-oxidation"/>
    <property type="evidence" value="ECO:0007669"/>
    <property type="project" value="UniProtKB-UniPathway"/>
</dbReference>
<organism evidence="12 13">
    <name type="scientific">Apiotrichum porosum</name>
    <dbReference type="NCBI Taxonomy" id="105984"/>
    <lineage>
        <taxon>Eukaryota</taxon>
        <taxon>Fungi</taxon>
        <taxon>Dikarya</taxon>
        <taxon>Basidiomycota</taxon>
        <taxon>Agaricomycotina</taxon>
        <taxon>Tremellomycetes</taxon>
        <taxon>Trichosporonales</taxon>
        <taxon>Trichosporonaceae</taxon>
        <taxon>Apiotrichum</taxon>
    </lineage>
</organism>
<dbReference type="Pfam" id="PF00106">
    <property type="entry name" value="adh_short"/>
    <property type="match status" value="2"/>
</dbReference>
<comment type="subcellular location">
    <subcellularLocation>
        <location evidence="1">Peroxisome</location>
    </subcellularLocation>
</comment>
<evidence type="ECO:0000313" key="13">
    <source>
        <dbReference type="Proteomes" id="UP000279236"/>
    </source>
</evidence>
<proteinExistence type="inferred from homology"/>
<dbReference type="Pfam" id="PF22622">
    <property type="entry name" value="MFE-2_hydrat-2_N"/>
    <property type="match status" value="1"/>
</dbReference>
<dbReference type="InterPro" id="IPR002539">
    <property type="entry name" value="MaoC-like_dom"/>
</dbReference>
<evidence type="ECO:0000256" key="7">
    <source>
        <dbReference type="ARBA" id="ARBA00023098"/>
    </source>
</evidence>
<feature type="region of interest" description="Disordered" evidence="10">
    <location>
        <begin position="586"/>
        <end position="621"/>
    </location>
</feature>
<name>A0A427XSV6_9TREE</name>
<dbReference type="GO" id="GO:0004300">
    <property type="term" value="F:enoyl-CoA hydratase activity"/>
    <property type="evidence" value="ECO:0007669"/>
    <property type="project" value="UniProtKB-ARBA"/>
</dbReference>
<dbReference type="GO" id="GO:0005777">
    <property type="term" value="C:peroxisome"/>
    <property type="evidence" value="ECO:0007669"/>
    <property type="project" value="UniProtKB-SubCell"/>
</dbReference>
<dbReference type="CDD" id="cd05353">
    <property type="entry name" value="hydroxyacyl-CoA-like_DH_SDR_c-like"/>
    <property type="match status" value="1"/>
</dbReference>
<dbReference type="AlphaFoldDB" id="A0A427XSV6"/>
<evidence type="ECO:0000256" key="9">
    <source>
        <dbReference type="ARBA" id="ARBA00023239"/>
    </source>
</evidence>
<keyword evidence="9" id="KW-0456">Lyase</keyword>
<evidence type="ECO:0000313" key="12">
    <source>
        <dbReference type="EMBL" id="RSH81831.1"/>
    </source>
</evidence>
<dbReference type="FunFam" id="3.40.50.720:FF:000084">
    <property type="entry name" value="Short-chain dehydrogenase reductase"/>
    <property type="match status" value="2"/>
</dbReference>
<feature type="compositionally biased region" description="Low complexity" evidence="10">
    <location>
        <begin position="762"/>
        <end position="771"/>
    </location>
</feature>
<dbReference type="Gene3D" id="3.10.129.10">
    <property type="entry name" value="Hotdog Thioesterase"/>
    <property type="match status" value="1"/>
</dbReference>
<dbReference type="PROSITE" id="PS00061">
    <property type="entry name" value="ADH_SHORT"/>
    <property type="match status" value="2"/>
</dbReference>
<dbReference type="OrthoDB" id="3592703at2759"/>
<dbReference type="Proteomes" id="UP000279236">
    <property type="component" value="Unassembled WGS sequence"/>
</dbReference>
<dbReference type="Gene3D" id="1.10.287.4290">
    <property type="match status" value="1"/>
</dbReference>
<keyword evidence="13" id="KW-1185">Reference proteome</keyword>
<dbReference type="CDD" id="cd03448">
    <property type="entry name" value="HDE_HSD"/>
    <property type="match status" value="1"/>
</dbReference>